<dbReference type="AlphaFoldDB" id="A0A9N9IXJ1"/>
<dbReference type="EMBL" id="CAJVPY010015542">
    <property type="protein sequence ID" value="CAG8752330.1"/>
    <property type="molecule type" value="Genomic_DNA"/>
</dbReference>
<organism evidence="2 3">
    <name type="scientific">Dentiscutata erythropus</name>
    <dbReference type="NCBI Taxonomy" id="1348616"/>
    <lineage>
        <taxon>Eukaryota</taxon>
        <taxon>Fungi</taxon>
        <taxon>Fungi incertae sedis</taxon>
        <taxon>Mucoromycota</taxon>
        <taxon>Glomeromycotina</taxon>
        <taxon>Glomeromycetes</taxon>
        <taxon>Diversisporales</taxon>
        <taxon>Gigasporaceae</taxon>
        <taxon>Dentiscutata</taxon>
    </lineage>
</organism>
<name>A0A9N9IXJ1_9GLOM</name>
<keyword evidence="3" id="KW-1185">Reference proteome</keyword>
<evidence type="ECO:0000256" key="1">
    <source>
        <dbReference type="SAM" id="Phobius"/>
    </source>
</evidence>
<reference evidence="2" key="1">
    <citation type="submission" date="2021-06" db="EMBL/GenBank/DDBJ databases">
        <authorList>
            <person name="Kallberg Y."/>
            <person name="Tangrot J."/>
            <person name="Rosling A."/>
        </authorList>
    </citation>
    <scope>NUCLEOTIDE SEQUENCE</scope>
    <source>
        <strain evidence="2">MA453B</strain>
    </source>
</reference>
<dbReference type="Proteomes" id="UP000789405">
    <property type="component" value="Unassembled WGS sequence"/>
</dbReference>
<evidence type="ECO:0000313" key="3">
    <source>
        <dbReference type="Proteomes" id="UP000789405"/>
    </source>
</evidence>
<keyword evidence="1" id="KW-1133">Transmembrane helix</keyword>
<gene>
    <name evidence="2" type="ORF">DERYTH_LOCUS17018</name>
</gene>
<keyword evidence="1" id="KW-0472">Membrane</keyword>
<keyword evidence="1" id="KW-0812">Transmembrane</keyword>
<comment type="caution">
    <text evidence="2">The sequence shown here is derived from an EMBL/GenBank/DDBJ whole genome shotgun (WGS) entry which is preliminary data.</text>
</comment>
<feature type="transmembrane region" description="Helical" evidence="1">
    <location>
        <begin position="86"/>
        <end position="106"/>
    </location>
</feature>
<evidence type="ECO:0000313" key="2">
    <source>
        <dbReference type="EMBL" id="CAG8752330.1"/>
    </source>
</evidence>
<sequence length="117" mass="12404">MTMVELSNIEMLEFQLPEVQFPEVQSTEVQSTTLIKGSVSAISQFIGGLGTCFVGVCRLLGCGAAGEDEGACVFILRSLGAIGAGALKLLPLVIIVVGSTMLYLYVTDKKDDENLTK</sequence>
<proteinExistence type="predicted"/>
<accession>A0A9N9IXJ1</accession>
<protein>
    <submittedName>
        <fullName evidence="2">11929_t:CDS:1</fullName>
    </submittedName>
</protein>
<dbReference type="OrthoDB" id="2417981at2759"/>